<dbReference type="EMBL" id="CP036526">
    <property type="protein sequence ID" value="QDT09024.1"/>
    <property type="molecule type" value="Genomic_DNA"/>
</dbReference>
<dbReference type="InterPro" id="IPR000462">
    <property type="entry name" value="CDP-OH_P_trans"/>
</dbReference>
<dbReference type="GO" id="GO:0008654">
    <property type="term" value="P:phospholipid biosynthetic process"/>
    <property type="evidence" value="ECO:0007669"/>
    <property type="project" value="InterPro"/>
</dbReference>
<organism evidence="2 3">
    <name type="scientific">Stieleria marina</name>
    <dbReference type="NCBI Taxonomy" id="1930275"/>
    <lineage>
        <taxon>Bacteria</taxon>
        <taxon>Pseudomonadati</taxon>
        <taxon>Planctomycetota</taxon>
        <taxon>Planctomycetia</taxon>
        <taxon>Pirellulales</taxon>
        <taxon>Pirellulaceae</taxon>
        <taxon>Stieleria</taxon>
    </lineage>
</organism>
<keyword evidence="2" id="KW-0808">Transferase</keyword>
<keyword evidence="3" id="KW-1185">Reference proteome</keyword>
<dbReference type="GO" id="GO:0016780">
    <property type="term" value="F:phosphotransferase activity, for other substituted phosphate groups"/>
    <property type="evidence" value="ECO:0007669"/>
    <property type="project" value="InterPro"/>
</dbReference>
<feature type="transmembrane region" description="Helical" evidence="1">
    <location>
        <begin position="45"/>
        <end position="71"/>
    </location>
</feature>
<dbReference type="Pfam" id="PF01066">
    <property type="entry name" value="CDP-OH_P_transf"/>
    <property type="match status" value="1"/>
</dbReference>
<protein>
    <submittedName>
        <fullName evidence="2">CDP-alcohol phosphatidyltransferase</fullName>
    </submittedName>
</protein>
<gene>
    <name evidence="2" type="ORF">K239x_09670</name>
</gene>
<dbReference type="GO" id="GO:0016020">
    <property type="term" value="C:membrane"/>
    <property type="evidence" value="ECO:0007669"/>
    <property type="project" value="InterPro"/>
</dbReference>
<keyword evidence="1" id="KW-1133">Transmembrane helix</keyword>
<accession>A0A517NPH5</accession>
<proteinExistence type="predicted"/>
<evidence type="ECO:0000256" key="1">
    <source>
        <dbReference type="SAM" id="Phobius"/>
    </source>
</evidence>
<feature type="transmembrane region" description="Helical" evidence="1">
    <location>
        <begin position="163"/>
        <end position="182"/>
    </location>
</feature>
<dbReference type="InterPro" id="IPR043130">
    <property type="entry name" value="CDP-OH_PTrfase_TM_dom"/>
</dbReference>
<keyword evidence="1" id="KW-0472">Membrane</keyword>
<keyword evidence="1" id="KW-0812">Transmembrane</keyword>
<reference evidence="2 3" key="1">
    <citation type="submission" date="2019-02" db="EMBL/GenBank/DDBJ databases">
        <title>Deep-cultivation of Planctomycetes and their phenomic and genomic characterization uncovers novel biology.</title>
        <authorList>
            <person name="Wiegand S."/>
            <person name="Jogler M."/>
            <person name="Boedeker C."/>
            <person name="Pinto D."/>
            <person name="Vollmers J."/>
            <person name="Rivas-Marin E."/>
            <person name="Kohn T."/>
            <person name="Peeters S.H."/>
            <person name="Heuer A."/>
            <person name="Rast P."/>
            <person name="Oberbeckmann S."/>
            <person name="Bunk B."/>
            <person name="Jeske O."/>
            <person name="Meyerdierks A."/>
            <person name="Storesund J.E."/>
            <person name="Kallscheuer N."/>
            <person name="Luecker S."/>
            <person name="Lage O.M."/>
            <person name="Pohl T."/>
            <person name="Merkel B.J."/>
            <person name="Hornburger P."/>
            <person name="Mueller R.-W."/>
            <person name="Bruemmer F."/>
            <person name="Labrenz M."/>
            <person name="Spormann A.M."/>
            <person name="Op den Camp H."/>
            <person name="Overmann J."/>
            <person name="Amann R."/>
            <person name="Jetten M.S.M."/>
            <person name="Mascher T."/>
            <person name="Medema M.H."/>
            <person name="Devos D.P."/>
            <person name="Kaster A.-K."/>
            <person name="Ovreas L."/>
            <person name="Rohde M."/>
            <person name="Galperin M.Y."/>
            <person name="Jogler C."/>
        </authorList>
    </citation>
    <scope>NUCLEOTIDE SEQUENCE [LARGE SCALE GENOMIC DNA]</scope>
    <source>
        <strain evidence="2 3">K23_9</strain>
    </source>
</reference>
<evidence type="ECO:0000313" key="3">
    <source>
        <dbReference type="Proteomes" id="UP000319817"/>
    </source>
</evidence>
<dbReference type="AlphaFoldDB" id="A0A517NPH5"/>
<dbReference type="Proteomes" id="UP000319817">
    <property type="component" value="Chromosome"/>
</dbReference>
<name>A0A517NPH5_9BACT</name>
<evidence type="ECO:0000313" key="2">
    <source>
        <dbReference type="EMBL" id="QDT09024.1"/>
    </source>
</evidence>
<feature type="transmembrane region" description="Helical" evidence="1">
    <location>
        <begin position="138"/>
        <end position="157"/>
    </location>
</feature>
<sequence length="194" mass="21164">MYLFPLIIFCNVMDDLDGILAKLLNIGSEFGARLDNVCDAISHSVILMFVGMAFGSICTTAALIAVAVVILRSVSRLDPATKPGTGSPTNELVRHVFFILLLSEQFAFDASPYLIVAFALNAITMILPWKLRFMIRGLTKSAVAIGLVNVALLVAWLVPNTLLFLAAAFIGTYLYSFGWALLSHFRPTVHSEPQ</sequence>
<dbReference type="Gene3D" id="1.20.120.1760">
    <property type="match status" value="1"/>
</dbReference>
<feature type="transmembrane region" description="Helical" evidence="1">
    <location>
        <begin position="114"/>
        <end position="131"/>
    </location>
</feature>